<keyword evidence="4 7" id="KW-0472">Membrane</keyword>
<keyword evidence="3 7" id="KW-1133">Transmembrane helix</keyword>
<evidence type="ECO:0000256" key="1">
    <source>
        <dbReference type="ARBA" id="ARBA00022475"/>
    </source>
</evidence>
<evidence type="ECO:0000256" key="6">
    <source>
        <dbReference type="ARBA" id="ARBA00037937"/>
    </source>
</evidence>
<dbReference type="PANTHER" id="PTHR38766">
    <property type="entry name" value="FLAGELLAR PROTEIN FLIO"/>
    <property type="match status" value="1"/>
</dbReference>
<protein>
    <recommendedName>
        <fullName evidence="7">Flagellar protein</fullName>
    </recommendedName>
</protein>
<keyword evidence="8" id="KW-0966">Cell projection</keyword>
<evidence type="ECO:0000313" key="9">
    <source>
        <dbReference type="Proteomes" id="UP001107961"/>
    </source>
</evidence>
<keyword evidence="8" id="KW-0969">Cilium</keyword>
<comment type="caution">
    <text evidence="8">The sequence shown here is derived from an EMBL/GenBank/DDBJ whole genome shotgun (WGS) entry which is preliminary data.</text>
</comment>
<dbReference type="KEGG" id="axe:P40_16075"/>
<dbReference type="Proteomes" id="UP001107961">
    <property type="component" value="Unassembled WGS sequence"/>
</dbReference>
<gene>
    <name evidence="8" type="primary">fliO</name>
    <name evidence="8" type="ORF">LZG35_15080</name>
</gene>
<keyword evidence="9" id="KW-1185">Reference proteome</keyword>
<evidence type="ECO:0000256" key="2">
    <source>
        <dbReference type="ARBA" id="ARBA00022692"/>
    </source>
</evidence>
<evidence type="ECO:0000256" key="4">
    <source>
        <dbReference type="ARBA" id="ARBA00023136"/>
    </source>
</evidence>
<dbReference type="AlphaFoldDB" id="A0A9Q3W7H4"/>
<dbReference type="Pfam" id="PF04347">
    <property type="entry name" value="FliO"/>
    <property type="match status" value="1"/>
</dbReference>
<keyword evidence="5 7" id="KW-0975">Bacterial flagellum</keyword>
<dbReference type="InterPro" id="IPR052205">
    <property type="entry name" value="FliO/MopB"/>
</dbReference>
<keyword evidence="2 7" id="KW-0812">Transmembrane</keyword>
<evidence type="ECO:0000313" key="8">
    <source>
        <dbReference type="EMBL" id="MCE7509959.1"/>
    </source>
</evidence>
<evidence type="ECO:0000256" key="3">
    <source>
        <dbReference type="ARBA" id="ARBA00022989"/>
    </source>
</evidence>
<organism evidence="8 9">
    <name type="scientific">Alloalcanivorax xenomutans</name>
    <dbReference type="NCBI Taxonomy" id="1094342"/>
    <lineage>
        <taxon>Bacteria</taxon>
        <taxon>Pseudomonadati</taxon>
        <taxon>Pseudomonadota</taxon>
        <taxon>Gammaproteobacteria</taxon>
        <taxon>Oceanospirillales</taxon>
        <taxon>Alcanivoracaceae</taxon>
        <taxon>Alloalcanivorax</taxon>
    </lineage>
</organism>
<dbReference type="GO" id="GO:0005886">
    <property type="term" value="C:plasma membrane"/>
    <property type="evidence" value="ECO:0007669"/>
    <property type="project" value="UniProtKB-SubCell"/>
</dbReference>
<proteinExistence type="inferred from homology"/>
<dbReference type="RefSeq" id="WP_026948651.1">
    <property type="nucleotide sequence ID" value="NZ_CBDDTQ010000006.1"/>
</dbReference>
<evidence type="ECO:0000256" key="5">
    <source>
        <dbReference type="ARBA" id="ARBA00023143"/>
    </source>
</evidence>
<name>A0A9Q3W7H4_9GAMM</name>
<dbReference type="InterPro" id="IPR022781">
    <property type="entry name" value="Flagellar_biosynth_FliO"/>
</dbReference>
<keyword evidence="1 7" id="KW-1003">Cell membrane</keyword>
<dbReference type="EMBL" id="JAJVKT010000019">
    <property type="protein sequence ID" value="MCE7509959.1"/>
    <property type="molecule type" value="Genomic_DNA"/>
</dbReference>
<dbReference type="GO" id="GO:0009425">
    <property type="term" value="C:bacterial-type flagellum basal body"/>
    <property type="evidence" value="ECO:0007669"/>
    <property type="project" value="UniProtKB-SubCell"/>
</dbReference>
<reference evidence="8" key="1">
    <citation type="submission" date="2022-01" db="EMBL/GenBank/DDBJ databases">
        <authorList>
            <person name="Karlyshev A.V."/>
            <person name="Jaspars M."/>
        </authorList>
    </citation>
    <scope>NUCLEOTIDE SEQUENCE</scope>
    <source>
        <strain evidence="8">AGSA3-2</strain>
    </source>
</reference>
<dbReference type="PANTHER" id="PTHR38766:SF1">
    <property type="entry name" value="FLAGELLAR PROTEIN FLIO"/>
    <property type="match status" value="1"/>
</dbReference>
<accession>A0A9Q3W7H4</accession>
<feature type="transmembrane region" description="Helical" evidence="7">
    <location>
        <begin position="12"/>
        <end position="40"/>
    </location>
</feature>
<comment type="subcellular location">
    <subcellularLocation>
        <location evidence="7">Cell membrane</location>
    </subcellularLocation>
    <subcellularLocation>
        <location evidence="7">Bacterial flagellum basal body</location>
    </subcellularLocation>
</comment>
<evidence type="ECO:0000256" key="7">
    <source>
        <dbReference type="RuleBase" id="RU362064"/>
    </source>
</evidence>
<dbReference type="GO" id="GO:0044781">
    <property type="term" value="P:bacterial-type flagellum organization"/>
    <property type="evidence" value="ECO:0007669"/>
    <property type="project" value="UniProtKB-UniRule"/>
</dbReference>
<comment type="similarity">
    <text evidence="6 7">Belongs to the FliO/MopB family.</text>
</comment>
<keyword evidence="8" id="KW-0282">Flagellum</keyword>
<dbReference type="NCBIfam" id="TIGR03500">
    <property type="entry name" value="FliO_TIGR"/>
    <property type="match status" value="1"/>
</dbReference>
<sequence length="141" mass="14376">MSTETLAQHGEGWIGLAMIGKTAFALLLIVAIILLCAWLLRRLNGLPGQGQTLKVVGSRALGPKERLVVVEVEGTWLVLGVGGGGINKVHEMPAPTRAASADESIDAGDEGTSFAARFAKALSANGKKTLGGNGKSGGIGS</sequence>